<dbReference type="PANTHER" id="PTHR44329:SF288">
    <property type="entry name" value="MITOGEN-ACTIVATED PROTEIN KINASE KINASE KINASE 20"/>
    <property type="match status" value="1"/>
</dbReference>
<dbReference type="InterPro" id="IPR000719">
    <property type="entry name" value="Prot_kinase_dom"/>
</dbReference>
<dbReference type="EMBL" id="PQFF01000320">
    <property type="protein sequence ID" value="RHZ60903.1"/>
    <property type="molecule type" value="Genomic_DNA"/>
</dbReference>
<evidence type="ECO:0000256" key="3">
    <source>
        <dbReference type="ARBA" id="ARBA00022777"/>
    </source>
</evidence>
<dbReference type="Gene3D" id="1.10.510.10">
    <property type="entry name" value="Transferase(Phosphotransferase) domain 1"/>
    <property type="match status" value="1"/>
</dbReference>
<dbReference type="InterPro" id="IPR011009">
    <property type="entry name" value="Kinase-like_dom_sf"/>
</dbReference>
<sequence>MENHSKKLLYCSICWQKSRNHRYCHHCGEWDYGKCYDCGEQQIEDKWCQNCKPLEITPTFALWTSGNDEIDQLIQKNQLIPKHYDYNCWRWIDYDGLDNIEYLSEGGYGTVYKAVWNNMPEEIKTNYSNPSKMIAMKKLNDSQNFTKDFTNEIKAYHKNNHSYIIPIFGITQVPMTKEYAIVMKYCDKGDLKRIMRQKYRSLNWGDKLSIIISIIRALIFIHKNGYVHCDIHPGNILKNGYYTYLSDLGLCKPANYESKSNEIYGIIPYMAPEVLRGNPFTPASDIYSLGMIMWELTSRNAPFGNRSHDAHLIIDICKGIRPLIVKGTPEIYVNLMKSCWQNDPSKRPTSEEIYDIMFKWWLIDDENLEIDKIFKKIRNTKKNPETYYVSRPLSKHINAAKSDIREGDSAIEWPDSNSVNVNETSEELKTNNSNSKLAIPTQHPEAYDISKPLSKHSELFSRDIREDDLAIEWPDSNSVIIKEIIEELTLRKYPSIKRHYL</sequence>
<keyword evidence="7" id="KW-1185">Reference proteome</keyword>
<keyword evidence="3" id="KW-0418">Kinase</keyword>
<proteinExistence type="predicted"/>
<dbReference type="InterPro" id="IPR001245">
    <property type="entry name" value="Ser-Thr/Tyr_kinase_cat_dom"/>
</dbReference>
<name>A0A397HI62_9GLOM</name>
<dbReference type="OrthoDB" id="122279at2759"/>
<keyword evidence="4" id="KW-0067">ATP-binding</keyword>
<dbReference type="Pfam" id="PF07714">
    <property type="entry name" value="PK_Tyr_Ser-Thr"/>
    <property type="match status" value="1"/>
</dbReference>
<evidence type="ECO:0000313" key="6">
    <source>
        <dbReference type="EMBL" id="RHZ60903.1"/>
    </source>
</evidence>
<dbReference type="GO" id="GO:0004674">
    <property type="term" value="F:protein serine/threonine kinase activity"/>
    <property type="evidence" value="ECO:0007669"/>
    <property type="project" value="TreeGrafter"/>
</dbReference>
<dbReference type="InterPro" id="IPR051681">
    <property type="entry name" value="Ser/Thr_Kinases-Pseudokinases"/>
</dbReference>
<dbReference type="AlphaFoldDB" id="A0A397HI62"/>
<dbReference type="PANTHER" id="PTHR44329">
    <property type="entry name" value="SERINE/THREONINE-PROTEIN KINASE TNNI3K-RELATED"/>
    <property type="match status" value="1"/>
</dbReference>
<evidence type="ECO:0000256" key="4">
    <source>
        <dbReference type="ARBA" id="ARBA00022840"/>
    </source>
</evidence>
<dbReference type="SUPFAM" id="SSF56112">
    <property type="entry name" value="Protein kinase-like (PK-like)"/>
    <property type="match status" value="1"/>
</dbReference>
<dbReference type="STRING" id="1348612.A0A397HI62"/>
<protein>
    <recommendedName>
        <fullName evidence="5">Protein kinase domain-containing protein</fullName>
    </recommendedName>
</protein>
<accession>A0A397HI62</accession>
<keyword evidence="2" id="KW-0547">Nucleotide-binding</keyword>
<evidence type="ECO:0000313" key="7">
    <source>
        <dbReference type="Proteomes" id="UP000266861"/>
    </source>
</evidence>
<dbReference type="Proteomes" id="UP000266861">
    <property type="component" value="Unassembled WGS sequence"/>
</dbReference>
<dbReference type="PRINTS" id="PR00109">
    <property type="entry name" value="TYRKINASE"/>
</dbReference>
<comment type="caution">
    <text evidence="6">The sequence shown here is derived from an EMBL/GenBank/DDBJ whole genome shotgun (WGS) entry which is preliminary data.</text>
</comment>
<reference evidence="6 7" key="1">
    <citation type="submission" date="2018-08" db="EMBL/GenBank/DDBJ databases">
        <title>Genome and evolution of the arbuscular mycorrhizal fungus Diversispora epigaea (formerly Glomus versiforme) and its bacterial endosymbionts.</title>
        <authorList>
            <person name="Sun X."/>
            <person name="Fei Z."/>
            <person name="Harrison M."/>
        </authorList>
    </citation>
    <scope>NUCLEOTIDE SEQUENCE [LARGE SCALE GENOMIC DNA]</scope>
    <source>
        <strain evidence="6 7">IT104</strain>
    </source>
</reference>
<dbReference type="PROSITE" id="PS50011">
    <property type="entry name" value="PROTEIN_KINASE_DOM"/>
    <property type="match status" value="1"/>
</dbReference>
<feature type="domain" description="Protein kinase" evidence="5">
    <location>
        <begin position="97"/>
        <end position="362"/>
    </location>
</feature>
<gene>
    <name evidence="6" type="ORF">Glove_350g158</name>
</gene>
<evidence type="ECO:0000256" key="2">
    <source>
        <dbReference type="ARBA" id="ARBA00022741"/>
    </source>
</evidence>
<evidence type="ECO:0000259" key="5">
    <source>
        <dbReference type="PROSITE" id="PS50011"/>
    </source>
</evidence>
<dbReference type="GO" id="GO:0005524">
    <property type="term" value="F:ATP binding"/>
    <property type="evidence" value="ECO:0007669"/>
    <property type="project" value="UniProtKB-KW"/>
</dbReference>
<keyword evidence="1" id="KW-0808">Transferase</keyword>
<organism evidence="6 7">
    <name type="scientific">Diversispora epigaea</name>
    <dbReference type="NCBI Taxonomy" id="1348612"/>
    <lineage>
        <taxon>Eukaryota</taxon>
        <taxon>Fungi</taxon>
        <taxon>Fungi incertae sedis</taxon>
        <taxon>Mucoromycota</taxon>
        <taxon>Glomeromycotina</taxon>
        <taxon>Glomeromycetes</taxon>
        <taxon>Diversisporales</taxon>
        <taxon>Diversisporaceae</taxon>
        <taxon>Diversispora</taxon>
    </lineage>
</organism>
<evidence type="ECO:0000256" key="1">
    <source>
        <dbReference type="ARBA" id="ARBA00022679"/>
    </source>
</evidence>